<evidence type="ECO:0000259" key="6">
    <source>
        <dbReference type="Pfam" id="PF07687"/>
    </source>
</evidence>
<dbReference type="InterPro" id="IPR047177">
    <property type="entry name" value="Pept_M20A"/>
</dbReference>
<sequence length="494" mass="52973">MKRLLLMLLTALLILVCVLVGRPLLLPEAQLNRDSVQLPVAIDAQRAAESLAAAIRLPTISHQIGAPAAQLEASQAAFAGLRQWLVERYPRVSQQLLMEETGSQSLLLRWPGLNRQLPAVLLMAHQDVVPVVPGSEAQWTHPPFAGIIADGYVWGRGAIDTKGSLVAMLEACEALLAQGFTPPRDVLLAFGHDEEIGGSGNRRLAAQLKAQGQRLAWVNDEGGFIVRGQVPGVSQDVAVVGIAEKGYLSVLLKAKAQGGHSSQPQPFAETAVGRLSQALQRIAAKPFSRDLEGPTRQLLDSVSPAQSFGYRMVFANLWLFAPLVEQQMSATPAGAAQLQTTLAPTLLRSGVKENVLPSEARAILNLRLHPRDSIDGVLAHLREAVNDPLVTVQAMPGGREASKVSDAQGAAFKQFAEVIRQSFGNTLVAPNLTVGGTDSRSYEGLSDNIFRFSPLLMEPGDLARMHGDNERVAITTLANAAGFYYRLLGSLTGE</sequence>
<evidence type="ECO:0000313" key="8">
    <source>
        <dbReference type="Proteomes" id="UP000557193"/>
    </source>
</evidence>
<dbReference type="RefSeq" id="WP_184684575.1">
    <property type="nucleotide sequence ID" value="NZ_JACHLL010000005.1"/>
</dbReference>
<dbReference type="Gene3D" id="1.10.150.900">
    <property type="match status" value="1"/>
</dbReference>
<keyword evidence="4 7" id="KW-0378">Hydrolase</keyword>
<dbReference type="Gene3D" id="3.30.70.360">
    <property type="match status" value="1"/>
</dbReference>
<dbReference type="InterPro" id="IPR011650">
    <property type="entry name" value="Peptidase_M20_dimer"/>
</dbReference>
<dbReference type="PROSITE" id="PS00758">
    <property type="entry name" value="ARGE_DAPE_CPG2_1"/>
    <property type="match status" value="1"/>
</dbReference>
<dbReference type="PANTHER" id="PTHR45962:SF1">
    <property type="entry name" value="N-FATTY-ACYL-AMINO ACID SYNTHASE_HYDROLASE PM20D1"/>
    <property type="match status" value="1"/>
</dbReference>
<protein>
    <submittedName>
        <fullName evidence="7">Carboxypeptidase PM20D1</fullName>
        <ecNumber evidence="7">3.4.17.-</ecNumber>
    </submittedName>
</protein>
<dbReference type="PROSITE" id="PS00759">
    <property type="entry name" value="ARGE_DAPE_CPG2_2"/>
    <property type="match status" value="1"/>
</dbReference>
<dbReference type="InterPro" id="IPR036264">
    <property type="entry name" value="Bact_exopeptidase_dim_dom"/>
</dbReference>
<evidence type="ECO:0000256" key="1">
    <source>
        <dbReference type="ARBA" id="ARBA00006247"/>
    </source>
</evidence>
<evidence type="ECO:0000256" key="3">
    <source>
        <dbReference type="ARBA" id="ARBA00022723"/>
    </source>
</evidence>
<organism evidence="7 8">
    <name type="scientific">Pseudomonas fluvialis</name>
    <dbReference type="NCBI Taxonomy" id="1793966"/>
    <lineage>
        <taxon>Bacteria</taxon>
        <taxon>Pseudomonadati</taxon>
        <taxon>Pseudomonadota</taxon>
        <taxon>Gammaproteobacteria</taxon>
        <taxon>Pseudomonadales</taxon>
        <taxon>Pseudomonadaceae</taxon>
        <taxon>Pseudomonas</taxon>
    </lineage>
</organism>
<dbReference type="GO" id="GO:0004180">
    <property type="term" value="F:carboxypeptidase activity"/>
    <property type="evidence" value="ECO:0007669"/>
    <property type="project" value="UniProtKB-KW"/>
</dbReference>
<keyword evidence="5" id="KW-0862">Zinc</keyword>
<keyword evidence="7" id="KW-0121">Carboxypeptidase</keyword>
<keyword evidence="2" id="KW-0645">Protease</keyword>
<comment type="similarity">
    <text evidence="1">Belongs to the peptidase M20A family.</text>
</comment>
<keyword evidence="8" id="KW-1185">Reference proteome</keyword>
<dbReference type="Proteomes" id="UP000557193">
    <property type="component" value="Unassembled WGS sequence"/>
</dbReference>
<dbReference type="InterPro" id="IPR001261">
    <property type="entry name" value="ArgE/DapE_CS"/>
</dbReference>
<dbReference type="EMBL" id="JACHLL010000005">
    <property type="protein sequence ID" value="MBB6342807.1"/>
    <property type="molecule type" value="Genomic_DNA"/>
</dbReference>
<dbReference type="Pfam" id="PF01546">
    <property type="entry name" value="Peptidase_M20"/>
    <property type="match status" value="1"/>
</dbReference>
<comment type="caution">
    <text evidence="7">The sequence shown here is derived from an EMBL/GenBank/DDBJ whole genome shotgun (WGS) entry which is preliminary data.</text>
</comment>
<dbReference type="PANTHER" id="PTHR45962">
    <property type="entry name" value="N-FATTY-ACYL-AMINO ACID SYNTHASE/HYDROLASE PM20D1"/>
    <property type="match status" value="1"/>
</dbReference>
<accession>A0A7X0BTW0</accession>
<dbReference type="SUPFAM" id="SSF55031">
    <property type="entry name" value="Bacterial exopeptidase dimerisation domain"/>
    <property type="match status" value="1"/>
</dbReference>
<keyword evidence="3" id="KW-0479">Metal-binding</keyword>
<feature type="domain" description="Peptidase M20 dimerisation" evidence="6">
    <location>
        <begin position="242"/>
        <end position="389"/>
    </location>
</feature>
<gene>
    <name evidence="7" type="ORF">HNP49_002989</name>
</gene>
<dbReference type="SUPFAM" id="SSF53187">
    <property type="entry name" value="Zn-dependent exopeptidases"/>
    <property type="match status" value="1"/>
</dbReference>
<evidence type="ECO:0000256" key="5">
    <source>
        <dbReference type="ARBA" id="ARBA00022833"/>
    </source>
</evidence>
<dbReference type="Gene3D" id="3.40.630.10">
    <property type="entry name" value="Zn peptidases"/>
    <property type="match status" value="1"/>
</dbReference>
<reference evidence="7 8" key="1">
    <citation type="submission" date="2020-08" db="EMBL/GenBank/DDBJ databases">
        <title>Functional genomics of gut bacteria from endangered species of beetles.</title>
        <authorList>
            <person name="Carlos-Shanley C."/>
        </authorList>
    </citation>
    <scope>NUCLEOTIDE SEQUENCE [LARGE SCALE GENOMIC DNA]</scope>
    <source>
        <strain evidence="7 8">S00202</strain>
    </source>
</reference>
<dbReference type="GO" id="GO:0006508">
    <property type="term" value="P:proteolysis"/>
    <property type="evidence" value="ECO:0007669"/>
    <property type="project" value="UniProtKB-KW"/>
</dbReference>
<dbReference type="Pfam" id="PF07687">
    <property type="entry name" value="M20_dimer"/>
    <property type="match status" value="1"/>
</dbReference>
<evidence type="ECO:0000313" key="7">
    <source>
        <dbReference type="EMBL" id="MBB6342807.1"/>
    </source>
</evidence>
<name>A0A7X0BTW0_9PSED</name>
<dbReference type="AlphaFoldDB" id="A0A7X0BTW0"/>
<dbReference type="GO" id="GO:0046872">
    <property type="term" value="F:metal ion binding"/>
    <property type="evidence" value="ECO:0007669"/>
    <property type="project" value="UniProtKB-KW"/>
</dbReference>
<proteinExistence type="inferred from homology"/>
<dbReference type="InterPro" id="IPR002933">
    <property type="entry name" value="Peptidase_M20"/>
</dbReference>
<evidence type="ECO:0000256" key="4">
    <source>
        <dbReference type="ARBA" id="ARBA00022801"/>
    </source>
</evidence>
<dbReference type="EC" id="3.4.17.-" evidence="7"/>
<evidence type="ECO:0000256" key="2">
    <source>
        <dbReference type="ARBA" id="ARBA00022670"/>
    </source>
</evidence>